<organism evidence="2 3">
    <name type="scientific">Pandoraea terrae</name>
    <dbReference type="NCBI Taxonomy" id="1537710"/>
    <lineage>
        <taxon>Bacteria</taxon>
        <taxon>Pseudomonadati</taxon>
        <taxon>Pseudomonadota</taxon>
        <taxon>Betaproteobacteria</taxon>
        <taxon>Burkholderiales</taxon>
        <taxon>Burkholderiaceae</taxon>
        <taxon>Pandoraea</taxon>
    </lineage>
</organism>
<reference evidence="2 3" key="1">
    <citation type="submission" date="2019-08" db="EMBL/GenBank/DDBJ databases">
        <authorList>
            <person name="Peeters C."/>
        </authorList>
    </citation>
    <scope>NUCLEOTIDE SEQUENCE [LARGE SCALE GENOMIC DNA]</scope>
    <source>
        <strain evidence="2 3">LMG 30175</strain>
    </source>
</reference>
<accession>A0A5E4X9G4</accession>
<feature type="region of interest" description="Disordered" evidence="1">
    <location>
        <begin position="1"/>
        <end position="61"/>
    </location>
</feature>
<evidence type="ECO:0000256" key="1">
    <source>
        <dbReference type="SAM" id="MobiDB-lite"/>
    </source>
</evidence>
<dbReference type="Proteomes" id="UP000414233">
    <property type="component" value="Unassembled WGS sequence"/>
</dbReference>
<evidence type="ECO:0000313" key="3">
    <source>
        <dbReference type="Proteomes" id="UP000414233"/>
    </source>
</evidence>
<name>A0A5E4X9G4_9BURK</name>
<dbReference type="EMBL" id="CABPRZ010000016">
    <property type="protein sequence ID" value="VVE32815.1"/>
    <property type="molecule type" value="Genomic_DNA"/>
</dbReference>
<dbReference type="AlphaFoldDB" id="A0A5E4X9G4"/>
<proteinExistence type="predicted"/>
<sequence length="808" mass="88270">METNQLSKLKDGNGAFEQTQLPEPDAPVVAKGTPRVTTDTPAHRAVRPPPTPRLAAGEQTASPTDKLYTELARVFGNQNPQQLFSLVWPGTVLNADPYKLPEGKVGTPDTLVQIAQSVLFDQYYPIAPITQPDGTRVSDRYRQALEAFGPVPNERLLDLQRVIRARLDQKVQVDINGVQTSVTLLEKFSILQERWIEKKQAWAKLKSDEYQRLKTKGDADWWDQYVTWYENNAQGYIDAINASYNRMVADFPLSEFEDALAILDAHDAAALLRAKQDVRNAAIPIPPEVGNFFYSTQAIPGDWGSALKPSTTFTDLLAAPDALQRYQDLCIEQLTQQIFAFNAVLSQIPASADKDAIAQALHDFNSAREAYYTATSDLIKNYTDNTVLAVKTYLQYKQGNDAQKTAGANDLITKLHDQNGGEEKKLVDKPGKPNWQEVAEAVGDAQKKLVDDTGSMVSKGQRLADAATKYLKTGAGAGLREMIEPILTKLNAQLNTLLSSFNNFNASAGRAVVLNGDGLATLAGGTSDTPEFASVADAAINRRWAPITLTVSQSDMAAQSSTSTSFSQTNWNVDLFFGSAGGESTEASQKFAANFMDSESNIQIGMLATKVVIERPWMHPEVFALTRQYFKALDTVVTTPADASLTKDTLLAKALGGEATREIAAANCSRLANATLPGYPVAVLLVKDVTIKLRIKTSATKALQEHSERNVSNGGGFLCFSVSRTEASSADRKSTTSYAMAGDYVFRIPSPQIIGVWNQILPPDQSTFLNSDALERIIKFNVPEQLTRSIAAMRPHREVAPKRGAPPQ</sequence>
<evidence type="ECO:0000313" key="2">
    <source>
        <dbReference type="EMBL" id="VVE32815.1"/>
    </source>
</evidence>
<protein>
    <submittedName>
        <fullName evidence="2">Uncharacterized protein</fullName>
    </submittedName>
</protein>
<keyword evidence="3" id="KW-1185">Reference proteome</keyword>
<gene>
    <name evidence="2" type="ORF">PTE30175_03646</name>
</gene>